<accession>A0A813D752</accession>
<protein>
    <submittedName>
        <fullName evidence="3">Uncharacterized protein</fullName>
    </submittedName>
</protein>
<reference evidence="3" key="1">
    <citation type="submission" date="2021-02" db="EMBL/GenBank/DDBJ databases">
        <authorList>
            <person name="Dougan E. K."/>
            <person name="Rhodes N."/>
            <person name="Thang M."/>
            <person name="Chan C."/>
        </authorList>
    </citation>
    <scope>NUCLEOTIDE SEQUENCE</scope>
</reference>
<keyword evidence="2" id="KW-0472">Membrane</keyword>
<dbReference type="EMBL" id="CAJNNV010001122">
    <property type="protein sequence ID" value="CAE8584352.1"/>
    <property type="molecule type" value="Genomic_DNA"/>
</dbReference>
<evidence type="ECO:0000256" key="2">
    <source>
        <dbReference type="SAM" id="Phobius"/>
    </source>
</evidence>
<evidence type="ECO:0000313" key="4">
    <source>
        <dbReference type="Proteomes" id="UP000654075"/>
    </source>
</evidence>
<dbReference type="Proteomes" id="UP000654075">
    <property type="component" value="Unassembled WGS sequence"/>
</dbReference>
<organism evidence="3 4">
    <name type="scientific">Polarella glacialis</name>
    <name type="common">Dinoflagellate</name>
    <dbReference type="NCBI Taxonomy" id="89957"/>
    <lineage>
        <taxon>Eukaryota</taxon>
        <taxon>Sar</taxon>
        <taxon>Alveolata</taxon>
        <taxon>Dinophyceae</taxon>
        <taxon>Suessiales</taxon>
        <taxon>Suessiaceae</taxon>
        <taxon>Polarella</taxon>
    </lineage>
</organism>
<keyword evidence="2" id="KW-1133">Transmembrane helix</keyword>
<feature type="region of interest" description="Disordered" evidence="1">
    <location>
        <begin position="1"/>
        <end position="70"/>
    </location>
</feature>
<feature type="compositionally biased region" description="Basic residues" evidence="1">
    <location>
        <begin position="41"/>
        <end position="53"/>
    </location>
</feature>
<keyword evidence="2" id="KW-0812">Transmembrane</keyword>
<comment type="caution">
    <text evidence="3">The sequence shown here is derived from an EMBL/GenBank/DDBJ whole genome shotgun (WGS) entry which is preliminary data.</text>
</comment>
<proteinExistence type="predicted"/>
<name>A0A813D752_POLGL</name>
<feature type="compositionally biased region" description="Polar residues" evidence="1">
    <location>
        <begin position="15"/>
        <end position="26"/>
    </location>
</feature>
<gene>
    <name evidence="3" type="ORF">PGLA1383_LOCUS3286</name>
</gene>
<evidence type="ECO:0000256" key="1">
    <source>
        <dbReference type="SAM" id="MobiDB-lite"/>
    </source>
</evidence>
<feature type="transmembrane region" description="Helical" evidence="2">
    <location>
        <begin position="178"/>
        <end position="202"/>
    </location>
</feature>
<sequence length="260" mass="28179">MDRYGSRLRVPSLPPSQTSSTMTSIIEGSHGYSIDSAPRITPRKRPRVPKTPRVRQPSGQLSSRQAEPPLDGLEDMTAIAEASSPRQLPRVSGVGSPEVGRSSFLTAVPAPGVSPGKVASPAVPLPPVVHAHGSLMPRKDQLRKQQQALLKSTEVVFYKRQMKACVSRKVNVCNSFHVVVVVVIVVVVDVVVDVDVVVVLAISDCDACYLMLFHCHARVAPLRLCLQSPPIASAILPRTRDPSMNNAVLVDDTLFRIPTY</sequence>
<dbReference type="AlphaFoldDB" id="A0A813D752"/>
<evidence type="ECO:0000313" key="3">
    <source>
        <dbReference type="EMBL" id="CAE8584352.1"/>
    </source>
</evidence>
<keyword evidence="4" id="KW-1185">Reference proteome</keyword>